<name>A0AAE0MB04_9PEZI</name>
<proteinExistence type="inferred from homology"/>
<dbReference type="AlphaFoldDB" id="A0AAE0MB04"/>
<evidence type="ECO:0000256" key="6">
    <source>
        <dbReference type="ARBA" id="ARBA00023180"/>
    </source>
</evidence>
<dbReference type="InterPro" id="IPR010255">
    <property type="entry name" value="Haem_peroxidase_sf"/>
</dbReference>
<dbReference type="Gene3D" id="1.10.520.10">
    <property type="match status" value="1"/>
</dbReference>
<dbReference type="SUPFAM" id="SSF48113">
    <property type="entry name" value="Heme-dependent peroxidases"/>
    <property type="match status" value="1"/>
</dbReference>
<dbReference type="PROSITE" id="PS51212">
    <property type="entry name" value="WSC"/>
    <property type="match status" value="4"/>
</dbReference>
<keyword evidence="6" id="KW-0325">Glycoprotein</keyword>
<feature type="domain" description="Plant heme peroxidase family profile" evidence="10">
    <location>
        <begin position="123"/>
        <end position="337"/>
    </location>
</feature>
<dbReference type="InterPro" id="IPR051836">
    <property type="entry name" value="Kremen_rcpt"/>
</dbReference>
<dbReference type="GO" id="GO:0005886">
    <property type="term" value="C:plasma membrane"/>
    <property type="evidence" value="ECO:0007669"/>
    <property type="project" value="TreeGrafter"/>
</dbReference>
<dbReference type="Pfam" id="PF00141">
    <property type="entry name" value="peroxidase"/>
    <property type="match status" value="1"/>
</dbReference>
<dbReference type="InterPro" id="IPR002889">
    <property type="entry name" value="WSC_carb-bd"/>
</dbReference>
<keyword evidence="13" id="KW-1185">Reference proteome</keyword>
<dbReference type="InterPro" id="IPR002016">
    <property type="entry name" value="Haem_peroxidase"/>
</dbReference>
<sequence length="1072" mass="111220">MKLRAPLFAGLLGLAAQPGRADPTWPAATDEMEEIIYQLQGFKGRLFNDQIFPCGNQAAGPGRVTASEWLRIGFHDVATANRFFSTGGLDASIQFELTNGENTGPGHATSLKWFANFLSARSSMADLIATGVYASVRGCGGPVIPLRLGRIDATAAGPNGVPQPQNSAGTFRSQFDRMGFSPAEMIQLTACGHTLGGVHSTEFPELVPPGTGTNGQIGLDSTEAGFDNKVVTEYLGSTTKNPLVVGPSIAVGRNSDLKVFNSDGNQTMRTMSSETSFRTICTTVLQKMINIVPAGVTLTDPIAPYMVKPVDMQLTLNTGGTTFLLTGYIRVRTTNLPPSAIQDLTFTWKDRTGGNNCGSGSCSQTFELQGVSQGFDDTFGFFPISTTIPVSAGISSFTVKINLNDGTSQTYDNNGNSYPLSDAIILQKPQSCLAQETGALTVTALVRNDITATPVNLDVSYLTPRTTSDQNPVPALNKATVAMTKGNCVGQYTFYSGSYTITGGLSYNARVSVSAGSAVTDDFNKAGDLTGQCGTFTGGAACSTGGTPSGSSTSSVPSSTRTSTSTSTSTTSSATGTPTPAVKEIVGGYRFVNCWTEGTGVRALTGANFAYDGMTLESCMGNCTGWNYWGTEYGRECYCGNSLAASSSQAGSVSECNMLCSGNPLQFCGAGNRLELYSTTTLSATSSPTSTTSTTTSTSSAASPTGTLAHKPVVGAYTLVGCQTEATGVRALSANSYAADTMTLESCATFCSGYTYFGVEYARECYCGNSLAASSVPAGISDCNMNCAGNPLEYCGAGDRLELYKLTSASSGASSSSSTSSTSTTSTRFSTTSTSSSSTTTTRSSTTTTSTSSTLSTGTTSTLVHKPTISPYTLAGCWTEATNNQRALSAKSYTSGTAMTLEVCASFCSGYKYFGAEYASECYCGNSLHATSTNVSLSECNMPCNGNPLEYCGAGNRLELYVNDAVVAPAAPSHPPTITGGWTFSACRTEATGARALSAQSYAAGTMTLESCAAYCVGYTYFGVEYATECYCGNSFATGSVVAPVGDCSMTCGGNATEFCGAGNRLSVYSHA</sequence>
<feature type="region of interest" description="Disordered" evidence="8">
    <location>
        <begin position="545"/>
        <end position="579"/>
    </location>
</feature>
<feature type="region of interest" description="Disordered" evidence="8">
    <location>
        <begin position="810"/>
        <end position="860"/>
    </location>
</feature>
<evidence type="ECO:0000256" key="7">
    <source>
        <dbReference type="RuleBase" id="RU004241"/>
    </source>
</evidence>
<dbReference type="FunFam" id="1.10.520.10:FF:000020">
    <property type="entry name" value="Peroxisomal ascorbate peroxidase"/>
    <property type="match status" value="1"/>
</dbReference>
<keyword evidence="4" id="KW-1133">Transmembrane helix</keyword>
<feature type="domain" description="WSC" evidence="11">
    <location>
        <begin position="588"/>
        <end position="680"/>
    </location>
</feature>
<accession>A0AAE0MB04</accession>
<dbReference type="Proteomes" id="UP001283341">
    <property type="component" value="Unassembled WGS sequence"/>
</dbReference>
<feature type="region of interest" description="Disordered" evidence="8">
    <location>
        <begin position="683"/>
        <end position="704"/>
    </location>
</feature>
<comment type="similarity">
    <text evidence="7">Belongs to the peroxidase family.</text>
</comment>
<feature type="signal peptide" evidence="9">
    <location>
        <begin position="1"/>
        <end position="21"/>
    </location>
</feature>
<feature type="domain" description="WSC" evidence="11">
    <location>
        <begin position="716"/>
        <end position="807"/>
    </location>
</feature>
<dbReference type="PANTHER" id="PTHR24269">
    <property type="entry name" value="KREMEN PROTEIN"/>
    <property type="match status" value="1"/>
</dbReference>
<protein>
    <submittedName>
        <fullName evidence="12">Uncharacterized protein</fullName>
    </submittedName>
</protein>
<dbReference type="SMART" id="SM00321">
    <property type="entry name" value="WSC"/>
    <property type="match status" value="4"/>
</dbReference>
<dbReference type="GO" id="GO:0020037">
    <property type="term" value="F:heme binding"/>
    <property type="evidence" value="ECO:0007669"/>
    <property type="project" value="InterPro"/>
</dbReference>
<evidence type="ECO:0000256" key="5">
    <source>
        <dbReference type="ARBA" id="ARBA00023136"/>
    </source>
</evidence>
<feature type="chain" id="PRO_5041953683" evidence="9">
    <location>
        <begin position="22"/>
        <end position="1072"/>
    </location>
</feature>
<evidence type="ECO:0000256" key="9">
    <source>
        <dbReference type="SAM" id="SignalP"/>
    </source>
</evidence>
<evidence type="ECO:0000256" key="2">
    <source>
        <dbReference type="ARBA" id="ARBA00022692"/>
    </source>
</evidence>
<evidence type="ECO:0000256" key="1">
    <source>
        <dbReference type="ARBA" id="ARBA00004167"/>
    </source>
</evidence>
<feature type="domain" description="WSC" evidence="11">
    <location>
        <begin position="871"/>
        <end position="964"/>
    </location>
</feature>
<comment type="subcellular location">
    <subcellularLocation>
        <location evidence="1">Membrane</location>
        <topology evidence="1">Single-pass membrane protein</topology>
    </subcellularLocation>
</comment>
<evidence type="ECO:0000259" key="10">
    <source>
        <dbReference type="PROSITE" id="PS50873"/>
    </source>
</evidence>
<dbReference type="Pfam" id="PF01822">
    <property type="entry name" value="WSC"/>
    <property type="match status" value="4"/>
</dbReference>
<keyword evidence="3 9" id="KW-0732">Signal</keyword>
<keyword evidence="2" id="KW-0812">Transmembrane</keyword>
<dbReference type="EMBL" id="JAUEDM010000002">
    <property type="protein sequence ID" value="KAK3325520.1"/>
    <property type="molecule type" value="Genomic_DNA"/>
</dbReference>
<evidence type="ECO:0000256" key="8">
    <source>
        <dbReference type="SAM" id="MobiDB-lite"/>
    </source>
</evidence>
<reference evidence="12" key="1">
    <citation type="journal article" date="2023" name="Mol. Phylogenet. Evol.">
        <title>Genome-scale phylogeny and comparative genomics of the fungal order Sordariales.</title>
        <authorList>
            <person name="Hensen N."/>
            <person name="Bonometti L."/>
            <person name="Westerberg I."/>
            <person name="Brannstrom I.O."/>
            <person name="Guillou S."/>
            <person name="Cros-Aarteil S."/>
            <person name="Calhoun S."/>
            <person name="Haridas S."/>
            <person name="Kuo A."/>
            <person name="Mondo S."/>
            <person name="Pangilinan J."/>
            <person name="Riley R."/>
            <person name="LaButti K."/>
            <person name="Andreopoulos B."/>
            <person name="Lipzen A."/>
            <person name="Chen C."/>
            <person name="Yan M."/>
            <person name="Daum C."/>
            <person name="Ng V."/>
            <person name="Clum A."/>
            <person name="Steindorff A."/>
            <person name="Ohm R.A."/>
            <person name="Martin F."/>
            <person name="Silar P."/>
            <person name="Natvig D.O."/>
            <person name="Lalanne C."/>
            <person name="Gautier V."/>
            <person name="Ament-Velasquez S.L."/>
            <person name="Kruys A."/>
            <person name="Hutchinson M.I."/>
            <person name="Powell A.J."/>
            <person name="Barry K."/>
            <person name="Miller A.N."/>
            <person name="Grigoriev I.V."/>
            <person name="Debuchy R."/>
            <person name="Gladieux P."/>
            <person name="Hiltunen Thoren M."/>
            <person name="Johannesson H."/>
        </authorList>
    </citation>
    <scope>NUCLEOTIDE SEQUENCE</scope>
    <source>
        <strain evidence="12">CBS 118394</strain>
    </source>
</reference>
<dbReference type="PROSITE" id="PS50873">
    <property type="entry name" value="PEROXIDASE_4"/>
    <property type="match status" value="1"/>
</dbReference>
<dbReference type="GO" id="GO:0006979">
    <property type="term" value="P:response to oxidative stress"/>
    <property type="evidence" value="ECO:0007669"/>
    <property type="project" value="InterPro"/>
</dbReference>
<organism evidence="12 13">
    <name type="scientific">Apodospora peruviana</name>
    <dbReference type="NCBI Taxonomy" id="516989"/>
    <lineage>
        <taxon>Eukaryota</taxon>
        <taxon>Fungi</taxon>
        <taxon>Dikarya</taxon>
        <taxon>Ascomycota</taxon>
        <taxon>Pezizomycotina</taxon>
        <taxon>Sordariomycetes</taxon>
        <taxon>Sordariomycetidae</taxon>
        <taxon>Sordariales</taxon>
        <taxon>Lasiosphaeriaceae</taxon>
        <taxon>Apodospora</taxon>
    </lineage>
</organism>
<gene>
    <name evidence="12" type="ORF">B0H66DRAFT_548554</name>
</gene>
<evidence type="ECO:0000256" key="3">
    <source>
        <dbReference type="ARBA" id="ARBA00022729"/>
    </source>
</evidence>
<reference evidence="12" key="2">
    <citation type="submission" date="2023-06" db="EMBL/GenBank/DDBJ databases">
        <authorList>
            <consortium name="Lawrence Berkeley National Laboratory"/>
            <person name="Haridas S."/>
            <person name="Hensen N."/>
            <person name="Bonometti L."/>
            <person name="Westerberg I."/>
            <person name="Brannstrom I.O."/>
            <person name="Guillou S."/>
            <person name="Cros-Aarteil S."/>
            <person name="Calhoun S."/>
            <person name="Kuo A."/>
            <person name="Mondo S."/>
            <person name="Pangilinan J."/>
            <person name="Riley R."/>
            <person name="Labutti K."/>
            <person name="Andreopoulos B."/>
            <person name="Lipzen A."/>
            <person name="Chen C."/>
            <person name="Yanf M."/>
            <person name="Daum C."/>
            <person name="Ng V."/>
            <person name="Clum A."/>
            <person name="Steindorff A."/>
            <person name="Ohm R."/>
            <person name="Martin F."/>
            <person name="Silar P."/>
            <person name="Natvig D."/>
            <person name="Lalanne C."/>
            <person name="Gautier V."/>
            <person name="Ament-Velasquez S.L."/>
            <person name="Kruys A."/>
            <person name="Hutchinson M.I."/>
            <person name="Powell A.J."/>
            <person name="Barry K."/>
            <person name="Miller A.N."/>
            <person name="Grigoriev I.V."/>
            <person name="Debuchy R."/>
            <person name="Gladieux P."/>
            <person name="Thoren M.H."/>
            <person name="Johannesson H."/>
        </authorList>
    </citation>
    <scope>NUCLEOTIDE SEQUENCE</scope>
    <source>
        <strain evidence="12">CBS 118394</strain>
    </source>
</reference>
<dbReference type="GO" id="GO:0004601">
    <property type="term" value="F:peroxidase activity"/>
    <property type="evidence" value="ECO:0007669"/>
    <property type="project" value="InterPro"/>
</dbReference>
<evidence type="ECO:0000256" key="4">
    <source>
        <dbReference type="ARBA" id="ARBA00022989"/>
    </source>
</evidence>
<evidence type="ECO:0000313" key="12">
    <source>
        <dbReference type="EMBL" id="KAK3325520.1"/>
    </source>
</evidence>
<keyword evidence="5" id="KW-0472">Membrane</keyword>
<feature type="domain" description="WSC" evidence="11">
    <location>
        <begin position="981"/>
        <end position="1072"/>
    </location>
</feature>
<comment type="caution">
    <text evidence="12">The sequence shown here is derived from an EMBL/GenBank/DDBJ whole genome shotgun (WGS) entry which is preliminary data.</text>
</comment>
<dbReference type="Gene3D" id="1.10.420.10">
    <property type="entry name" value="Peroxidase, domain 2"/>
    <property type="match status" value="1"/>
</dbReference>
<evidence type="ECO:0000259" key="11">
    <source>
        <dbReference type="PROSITE" id="PS51212"/>
    </source>
</evidence>
<evidence type="ECO:0000313" key="13">
    <source>
        <dbReference type="Proteomes" id="UP001283341"/>
    </source>
</evidence>
<dbReference type="PANTHER" id="PTHR24269:SF16">
    <property type="entry name" value="PROTEIN SLG1"/>
    <property type="match status" value="1"/>
</dbReference>